<organism evidence="1 2">
    <name type="scientific">Rotaria socialis</name>
    <dbReference type="NCBI Taxonomy" id="392032"/>
    <lineage>
        <taxon>Eukaryota</taxon>
        <taxon>Metazoa</taxon>
        <taxon>Spiralia</taxon>
        <taxon>Gnathifera</taxon>
        <taxon>Rotifera</taxon>
        <taxon>Eurotatoria</taxon>
        <taxon>Bdelloidea</taxon>
        <taxon>Philodinida</taxon>
        <taxon>Philodinidae</taxon>
        <taxon>Rotaria</taxon>
    </lineage>
</organism>
<reference evidence="1" key="1">
    <citation type="submission" date="2021-02" db="EMBL/GenBank/DDBJ databases">
        <authorList>
            <person name="Nowell W R."/>
        </authorList>
    </citation>
    <scope>NUCLEOTIDE SEQUENCE</scope>
</reference>
<comment type="caution">
    <text evidence="1">The sequence shown here is derived from an EMBL/GenBank/DDBJ whole genome shotgun (WGS) entry which is preliminary data.</text>
</comment>
<dbReference type="Proteomes" id="UP000663873">
    <property type="component" value="Unassembled WGS sequence"/>
</dbReference>
<accession>A0A820L5R0</accession>
<protein>
    <submittedName>
        <fullName evidence="1">Uncharacterized protein</fullName>
    </submittedName>
</protein>
<name>A0A820L5R0_9BILA</name>
<sequence length="58" mass="6797">MKENIQLKRHIEEYEKHWMAKLDGERASYFIELGKSLSNGADRKQKENKTNMSGAKLD</sequence>
<evidence type="ECO:0000313" key="1">
    <source>
        <dbReference type="EMBL" id="CAF4349808.1"/>
    </source>
</evidence>
<dbReference type="AlphaFoldDB" id="A0A820L5R0"/>
<evidence type="ECO:0000313" key="2">
    <source>
        <dbReference type="Proteomes" id="UP000663873"/>
    </source>
</evidence>
<keyword evidence="2" id="KW-1185">Reference proteome</keyword>
<proteinExistence type="predicted"/>
<dbReference type="EMBL" id="CAJOBP010002348">
    <property type="protein sequence ID" value="CAF4349808.1"/>
    <property type="molecule type" value="Genomic_DNA"/>
</dbReference>
<gene>
    <name evidence="1" type="ORF">UJA718_LOCUS15719</name>
</gene>